<evidence type="ECO:0000256" key="2">
    <source>
        <dbReference type="ARBA" id="ARBA00022491"/>
    </source>
</evidence>
<comment type="cofactor">
    <cofactor evidence="7">
        <name>Zn(2+)</name>
        <dbReference type="ChEBI" id="CHEBI:29105"/>
    </cofactor>
    <text evidence="7">Binds 1 zinc ion per subunit.</text>
</comment>
<evidence type="ECO:0000256" key="3">
    <source>
        <dbReference type="ARBA" id="ARBA00022833"/>
    </source>
</evidence>
<keyword evidence="2" id="KW-0678">Repressor</keyword>
<evidence type="ECO:0000256" key="1">
    <source>
        <dbReference type="ARBA" id="ARBA00007957"/>
    </source>
</evidence>
<dbReference type="EMBL" id="CAADFE010000180">
    <property type="protein sequence ID" value="VFJ78384.1"/>
    <property type="molecule type" value="Genomic_DNA"/>
</dbReference>
<dbReference type="GO" id="GO:0045892">
    <property type="term" value="P:negative regulation of DNA-templated transcription"/>
    <property type="evidence" value="ECO:0007669"/>
    <property type="project" value="TreeGrafter"/>
</dbReference>
<dbReference type="Gene3D" id="3.30.1490.190">
    <property type="match status" value="1"/>
</dbReference>
<dbReference type="InterPro" id="IPR043135">
    <property type="entry name" value="Fur_C"/>
</dbReference>
<dbReference type="GO" id="GO:1900376">
    <property type="term" value="P:regulation of secondary metabolite biosynthetic process"/>
    <property type="evidence" value="ECO:0007669"/>
    <property type="project" value="TreeGrafter"/>
</dbReference>
<dbReference type="InterPro" id="IPR036390">
    <property type="entry name" value="WH_DNA-bd_sf"/>
</dbReference>
<feature type="binding site" evidence="7">
    <location>
        <position position="101"/>
    </location>
    <ligand>
        <name>Zn(2+)</name>
        <dbReference type="ChEBI" id="CHEBI:29105"/>
    </ligand>
</feature>
<keyword evidence="3 7" id="KW-0862">Zinc</keyword>
<dbReference type="GO" id="GO:0000976">
    <property type="term" value="F:transcription cis-regulatory region binding"/>
    <property type="evidence" value="ECO:0007669"/>
    <property type="project" value="TreeGrafter"/>
</dbReference>
<keyword evidence="4" id="KW-0805">Transcription regulation</keyword>
<keyword evidence="7" id="KW-0479">Metal-binding</keyword>
<evidence type="ECO:0000256" key="6">
    <source>
        <dbReference type="ARBA" id="ARBA00023163"/>
    </source>
</evidence>
<evidence type="ECO:0000256" key="5">
    <source>
        <dbReference type="ARBA" id="ARBA00023125"/>
    </source>
</evidence>
<evidence type="ECO:0000313" key="9">
    <source>
        <dbReference type="EMBL" id="VFJ78384.1"/>
    </source>
</evidence>
<keyword evidence="5" id="KW-0238">DNA-binding</keyword>
<keyword evidence="6" id="KW-0804">Transcription</keyword>
<evidence type="ECO:0000256" key="4">
    <source>
        <dbReference type="ARBA" id="ARBA00023015"/>
    </source>
</evidence>
<reference evidence="9" key="1">
    <citation type="submission" date="2019-02" db="EMBL/GenBank/DDBJ databases">
        <authorList>
            <person name="Gruber-Vodicka R. H."/>
            <person name="Seah K. B. B."/>
        </authorList>
    </citation>
    <scope>NUCLEOTIDE SEQUENCE</scope>
    <source>
        <strain evidence="9">BECK_BZ131</strain>
    </source>
</reference>
<gene>
    <name evidence="9" type="ORF">BECKFW1821C_GA0114237_11804</name>
</gene>
<dbReference type="InterPro" id="IPR036388">
    <property type="entry name" value="WH-like_DNA-bd_sf"/>
</dbReference>
<evidence type="ECO:0000256" key="7">
    <source>
        <dbReference type="PIRSR" id="PIRSR602481-1"/>
    </source>
</evidence>
<feature type="binding site" evidence="7">
    <location>
        <position position="138"/>
    </location>
    <ligand>
        <name>Zn(2+)</name>
        <dbReference type="ChEBI" id="CHEBI:29105"/>
    </ligand>
</feature>
<protein>
    <submittedName>
        <fullName evidence="9">Fur family transcriptional regulator, ferric uptake regulator</fullName>
    </submittedName>
</protein>
<dbReference type="GO" id="GO:0003700">
    <property type="term" value="F:DNA-binding transcription factor activity"/>
    <property type="evidence" value="ECO:0007669"/>
    <property type="project" value="InterPro"/>
</dbReference>
<dbReference type="InterPro" id="IPR002481">
    <property type="entry name" value="FUR"/>
</dbReference>
<comment type="cofactor">
    <cofactor evidence="8">
        <name>Mn(2+)</name>
        <dbReference type="ChEBI" id="CHEBI:29035"/>
    </cofactor>
    <cofactor evidence="8">
        <name>Fe(2+)</name>
        <dbReference type="ChEBI" id="CHEBI:29033"/>
    </cofactor>
    <text evidence="8">Binds 1 Mn(2+) or Fe(2+) ion per subunit.</text>
</comment>
<dbReference type="SUPFAM" id="SSF46785">
    <property type="entry name" value="Winged helix' DNA-binding domain"/>
    <property type="match status" value="1"/>
</dbReference>
<proteinExistence type="inferred from homology"/>
<accession>A0A450U4D8</accession>
<feature type="binding site" evidence="8">
    <location>
        <position position="95"/>
    </location>
    <ligand>
        <name>Fe cation</name>
        <dbReference type="ChEBI" id="CHEBI:24875"/>
    </ligand>
</feature>
<feature type="binding site" evidence="7">
    <location>
        <position position="141"/>
    </location>
    <ligand>
        <name>Zn(2+)</name>
        <dbReference type="ChEBI" id="CHEBI:29105"/>
    </ligand>
</feature>
<comment type="similarity">
    <text evidence="1">Belongs to the Fur family.</text>
</comment>
<dbReference type="AlphaFoldDB" id="A0A450U4D8"/>
<dbReference type="PANTHER" id="PTHR33202:SF7">
    <property type="entry name" value="FERRIC UPTAKE REGULATION PROTEIN"/>
    <property type="match status" value="1"/>
</dbReference>
<dbReference type="Gene3D" id="1.10.10.10">
    <property type="entry name" value="Winged helix-like DNA-binding domain superfamily/Winged helix DNA-binding domain"/>
    <property type="match status" value="1"/>
</dbReference>
<dbReference type="PANTHER" id="PTHR33202">
    <property type="entry name" value="ZINC UPTAKE REGULATION PROTEIN"/>
    <property type="match status" value="1"/>
</dbReference>
<dbReference type="Pfam" id="PF01475">
    <property type="entry name" value="FUR"/>
    <property type="match status" value="1"/>
</dbReference>
<sequence>MKQSGQNSVNAQSIIREAGLRATAARIRVLNVLLLAEHALTHNEIEKAVSINDGSIERVTLYRVLDWLVNQKLAHKITCVDRVWRFNAQPHSTPHHAHFTCIRCGQVFCLENLNPMITDTLPHGFRLTQVDVSLLGTCPRCSR</sequence>
<organism evidence="9">
    <name type="scientific">Candidatus Kentrum sp. FW</name>
    <dbReference type="NCBI Taxonomy" id="2126338"/>
    <lineage>
        <taxon>Bacteria</taxon>
        <taxon>Pseudomonadati</taxon>
        <taxon>Pseudomonadota</taxon>
        <taxon>Gammaproteobacteria</taxon>
        <taxon>Candidatus Kentrum</taxon>
    </lineage>
</organism>
<keyword evidence="8" id="KW-0408">Iron</keyword>
<evidence type="ECO:0000256" key="8">
    <source>
        <dbReference type="PIRSR" id="PIRSR602481-2"/>
    </source>
</evidence>
<feature type="binding site" evidence="7">
    <location>
        <position position="104"/>
    </location>
    <ligand>
        <name>Zn(2+)</name>
        <dbReference type="ChEBI" id="CHEBI:29105"/>
    </ligand>
</feature>
<name>A0A450U4D8_9GAMM</name>
<dbReference type="GO" id="GO:0008270">
    <property type="term" value="F:zinc ion binding"/>
    <property type="evidence" value="ECO:0007669"/>
    <property type="project" value="TreeGrafter"/>
</dbReference>